<organism evidence="1 2">
    <name type="scientific">Virgibacillus pantothenticus</name>
    <dbReference type="NCBI Taxonomy" id="1473"/>
    <lineage>
        <taxon>Bacteria</taxon>
        <taxon>Bacillati</taxon>
        <taxon>Bacillota</taxon>
        <taxon>Bacilli</taxon>
        <taxon>Bacillales</taxon>
        <taxon>Bacillaceae</taxon>
        <taxon>Virgibacillus</taxon>
    </lineage>
</organism>
<dbReference type="AlphaFoldDB" id="A0A0L0QUZ7"/>
<sequence length="104" mass="11877">MVVSYLLKKANTILRNTLTYESKTSCNDCNRPISRLPFFKHSHKINLATMTIARNEVFLKDKVNLPTVEVVVHPQGLLVAPGYDLKASERICRCYYLPLRLVAI</sequence>
<accession>A0A0L0QUZ7</accession>
<dbReference type="EMBL" id="LGTO01000002">
    <property type="protein sequence ID" value="KNE22409.1"/>
    <property type="molecule type" value="Genomic_DNA"/>
</dbReference>
<evidence type="ECO:0000313" key="2">
    <source>
        <dbReference type="Proteomes" id="UP000036780"/>
    </source>
</evidence>
<name>A0A0L0QUZ7_VIRPA</name>
<gene>
    <name evidence="1" type="ORF">AFK71_01965</name>
</gene>
<reference evidence="2" key="1">
    <citation type="submission" date="2015-07" db="EMBL/GenBank/DDBJ databases">
        <title>Fjat-10053 dsm26.</title>
        <authorList>
            <person name="Liu B."/>
            <person name="Wang J."/>
            <person name="Zhu Y."/>
            <person name="Liu G."/>
            <person name="Chen Q."/>
            <person name="Chen Z."/>
            <person name="Lan J."/>
            <person name="Che J."/>
            <person name="Ge C."/>
            <person name="Shi H."/>
            <person name="Pan Z."/>
            <person name="Liu X."/>
        </authorList>
    </citation>
    <scope>NUCLEOTIDE SEQUENCE [LARGE SCALE GENOMIC DNA]</scope>
    <source>
        <strain evidence="2">DSM 26</strain>
    </source>
</reference>
<comment type="caution">
    <text evidence="1">The sequence shown here is derived from an EMBL/GenBank/DDBJ whole genome shotgun (WGS) entry which is preliminary data.</text>
</comment>
<dbReference type="Proteomes" id="UP000036780">
    <property type="component" value="Unassembled WGS sequence"/>
</dbReference>
<protein>
    <submittedName>
        <fullName evidence="1">Uncharacterized protein</fullName>
    </submittedName>
</protein>
<keyword evidence="2" id="KW-1185">Reference proteome</keyword>
<dbReference type="PATRIC" id="fig|1473.5.peg.3308"/>
<proteinExistence type="predicted"/>
<evidence type="ECO:0000313" key="1">
    <source>
        <dbReference type="EMBL" id="KNE22409.1"/>
    </source>
</evidence>